<protein>
    <submittedName>
        <fullName evidence="1">Polyketide cyclase / dehydrase and lipid transport</fullName>
    </submittedName>
</protein>
<proteinExistence type="predicted"/>
<name>A0A4R5CF10_9ACTN</name>
<dbReference type="AlphaFoldDB" id="A0A4R5CF10"/>
<comment type="caution">
    <text evidence="1">The sequence shown here is derived from an EMBL/GenBank/DDBJ whole genome shotgun (WGS) entry which is preliminary data.</text>
</comment>
<keyword evidence="2" id="KW-1185">Reference proteome</keyword>
<dbReference type="EMBL" id="SMKZ01000078">
    <property type="protein sequence ID" value="TDD96873.1"/>
    <property type="molecule type" value="Genomic_DNA"/>
</dbReference>
<gene>
    <name evidence="1" type="ORF">E1269_30090</name>
</gene>
<evidence type="ECO:0000313" key="1">
    <source>
        <dbReference type="EMBL" id="TDD96873.1"/>
    </source>
</evidence>
<dbReference type="Proteomes" id="UP000294739">
    <property type="component" value="Unassembled WGS sequence"/>
</dbReference>
<dbReference type="InParanoid" id="A0A4R5CF10"/>
<evidence type="ECO:0000313" key="2">
    <source>
        <dbReference type="Proteomes" id="UP000294739"/>
    </source>
</evidence>
<reference evidence="1 2" key="1">
    <citation type="submission" date="2019-03" db="EMBL/GenBank/DDBJ databases">
        <title>Draft genome sequences of novel Actinobacteria.</title>
        <authorList>
            <person name="Sahin N."/>
            <person name="Ay H."/>
            <person name="Saygin H."/>
        </authorList>
    </citation>
    <scope>NUCLEOTIDE SEQUENCE [LARGE SCALE GENOMIC DNA]</scope>
    <source>
        <strain evidence="1 2">5K138</strain>
    </source>
</reference>
<dbReference type="RefSeq" id="WP_131901622.1">
    <property type="nucleotide sequence ID" value="NZ_SMKZ01000078.1"/>
</dbReference>
<dbReference type="OrthoDB" id="3826327at2"/>
<organism evidence="1 2">
    <name type="scientific">Jiangella asiatica</name>
    <dbReference type="NCBI Taxonomy" id="2530372"/>
    <lineage>
        <taxon>Bacteria</taxon>
        <taxon>Bacillati</taxon>
        <taxon>Actinomycetota</taxon>
        <taxon>Actinomycetes</taxon>
        <taxon>Jiangellales</taxon>
        <taxon>Jiangellaceae</taxon>
        <taxon>Jiangella</taxon>
    </lineage>
</organism>
<sequence>MTPSIDLMDDTFVVAARTELATYFRDPQVWRAWWPALRLAVAQDRGLEGVRWTVAGELTGTAEIWLERWRDGAVVHWFLRAEPSTSVASPGRLRHRYTREYKARVHELKDLLEHGRPAGAPRLPAAR</sequence>
<accession>A0A4R5CF10</accession>